<dbReference type="Proteomes" id="UP000058446">
    <property type="component" value="Chromosome"/>
</dbReference>
<dbReference type="PANTHER" id="PTHR23531:SF1">
    <property type="entry name" value="QUINOLENE RESISTANCE PROTEIN NORA"/>
    <property type="match status" value="1"/>
</dbReference>
<dbReference type="PATRIC" id="fig|1408189.4.peg.1521"/>
<evidence type="ECO:0000313" key="8">
    <source>
        <dbReference type="EMBL" id="ALA67594.1"/>
    </source>
</evidence>
<dbReference type="InterPro" id="IPR011701">
    <property type="entry name" value="MFS"/>
</dbReference>
<keyword evidence="4 6" id="KW-0472">Membrane</keyword>
<organism evidence="8 9">
    <name type="scientific">Corynebacterium lactis RW2-5</name>
    <dbReference type="NCBI Taxonomy" id="1408189"/>
    <lineage>
        <taxon>Bacteria</taxon>
        <taxon>Bacillati</taxon>
        <taxon>Actinomycetota</taxon>
        <taxon>Actinomycetes</taxon>
        <taxon>Mycobacteriales</taxon>
        <taxon>Corynebacteriaceae</taxon>
        <taxon>Corynebacterium</taxon>
    </lineage>
</organism>
<feature type="transmembrane region" description="Helical" evidence="6">
    <location>
        <begin position="271"/>
        <end position="292"/>
    </location>
</feature>
<feature type="transmembrane region" description="Helical" evidence="6">
    <location>
        <begin position="175"/>
        <end position="196"/>
    </location>
</feature>
<dbReference type="STRING" id="1408189.CLAC_07600"/>
<feature type="region of interest" description="Disordered" evidence="5">
    <location>
        <begin position="456"/>
        <end position="483"/>
    </location>
</feature>
<evidence type="ECO:0000259" key="7">
    <source>
        <dbReference type="PROSITE" id="PS50850"/>
    </source>
</evidence>
<feature type="compositionally biased region" description="Basic and acidic residues" evidence="5">
    <location>
        <begin position="466"/>
        <end position="483"/>
    </location>
</feature>
<feature type="domain" description="Major facilitator superfamily (MFS) profile" evidence="7">
    <location>
        <begin position="1"/>
        <end position="423"/>
    </location>
</feature>
<evidence type="ECO:0000313" key="9">
    <source>
        <dbReference type="Proteomes" id="UP000058446"/>
    </source>
</evidence>
<keyword evidence="2 6" id="KW-0812">Transmembrane</keyword>
<dbReference type="GO" id="GO:0022857">
    <property type="term" value="F:transmembrane transporter activity"/>
    <property type="evidence" value="ECO:0007669"/>
    <property type="project" value="InterPro"/>
</dbReference>
<dbReference type="OrthoDB" id="5189108at2"/>
<evidence type="ECO:0000256" key="2">
    <source>
        <dbReference type="ARBA" id="ARBA00022692"/>
    </source>
</evidence>
<dbReference type="PANTHER" id="PTHR23531">
    <property type="entry name" value="QUINOLENE RESISTANCE PROTEIN NORA"/>
    <property type="match status" value="1"/>
</dbReference>
<protein>
    <submittedName>
        <fullName evidence="8">MFS transporter permease</fullName>
    </submittedName>
</protein>
<keyword evidence="9" id="KW-1185">Reference proteome</keyword>
<keyword evidence="3 6" id="KW-1133">Transmembrane helix</keyword>
<dbReference type="InterPro" id="IPR020846">
    <property type="entry name" value="MFS_dom"/>
</dbReference>
<feature type="transmembrane region" description="Helical" evidence="6">
    <location>
        <begin position="20"/>
        <end position="40"/>
    </location>
</feature>
<gene>
    <name evidence="8" type="ORF">CLAC_07600</name>
</gene>
<dbReference type="EMBL" id="CP006841">
    <property type="protein sequence ID" value="ALA67594.1"/>
    <property type="molecule type" value="Genomic_DNA"/>
</dbReference>
<dbReference type="InterPro" id="IPR052714">
    <property type="entry name" value="MFS_Exporter"/>
</dbReference>
<feature type="transmembrane region" description="Helical" evidence="6">
    <location>
        <begin position="52"/>
        <end position="71"/>
    </location>
</feature>
<comment type="subcellular location">
    <subcellularLocation>
        <location evidence="1">Cell membrane</location>
        <topology evidence="1">Multi-pass membrane protein</topology>
    </subcellularLocation>
</comment>
<evidence type="ECO:0000256" key="5">
    <source>
        <dbReference type="SAM" id="MobiDB-lite"/>
    </source>
</evidence>
<feature type="transmembrane region" description="Helical" evidence="6">
    <location>
        <begin position="83"/>
        <end position="105"/>
    </location>
</feature>
<dbReference type="RefSeq" id="WP_053412369.1">
    <property type="nucleotide sequence ID" value="NZ_CP006841.1"/>
</dbReference>
<feature type="transmembrane region" description="Helical" evidence="6">
    <location>
        <begin position="236"/>
        <end position="259"/>
    </location>
</feature>
<name>A0A0K2H0N1_9CORY</name>
<dbReference type="GO" id="GO:0005886">
    <property type="term" value="C:plasma membrane"/>
    <property type="evidence" value="ECO:0007669"/>
    <property type="project" value="UniProtKB-SubCell"/>
</dbReference>
<feature type="transmembrane region" description="Helical" evidence="6">
    <location>
        <begin position="332"/>
        <end position="357"/>
    </location>
</feature>
<feature type="transmembrane region" description="Helical" evidence="6">
    <location>
        <begin position="111"/>
        <end position="135"/>
    </location>
</feature>
<dbReference type="InterPro" id="IPR036259">
    <property type="entry name" value="MFS_trans_sf"/>
</dbReference>
<evidence type="ECO:0000256" key="4">
    <source>
        <dbReference type="ARBA" id="ARBA00023136"/>
    </source>
</evidence>
<accession>A0A0K2H0N1</accession>
<reference evidence="8 9" key="1">
    <citation type="submission" date="2013-10" db="EMBL/GenBank/DDBJ databases">
        <title>Complete genome sequence of Corynebacterium lactis DSM 45799(T), isolated from raw cow milk.</title>
        <authorList>
            <person name="Ruckert C."/>
            <person name="Albersmeier A."/>
            <person name="Lipski A."/>
            <person name="Kalinowski J."/>
        </authorList>
    </citation>
    <scope>NUCLEOTIDE SEQUENCE [LARGE SCALE GENOMIC DNA]</scope>
    <source>
        <strain evidence="8 9">RW2-5</strain>
    </source>
</reference>
<dbReference type="SUPFAM" id="SSF103473">
    <property type="entry name" value="MFS general substrate transporter"/>
    <property type="match status" value="1"/>
</dbReference>
<dbReference type="Gene3D" id="1.20.1250.20">
    <property type="entry name" value="MFS general substrate transporter like domains"/>
    <property type="match status" value="2"/>
</dbReference>
<dbReference type="PROSITE" id="PS50850">
    <property type="entry name" value="MFS"/>
    <property type="match status" value="1"/>
</dbReference>
<feature type="region of interest" description="Disordered" evidence="5">
    <location>
        <begin position="203"/>
        <end position="225"/>
    </location>
</feature>
<evidence type="ECO:0000256" key="6">
    <source>
        <dbReference type="SAM" id="Phobius"/>
    </source>
</evidence>
<dbReference type="AlphaFoldDB" id="A0A0K2H0N1"/>
<feature type="transmembrane region" description="Helical" evidence="6">
    <location>
        <begin position="304"/>
        <end position="326"/>
    </location>
</feature>
<evidence type="ECO:0000256" key="1">
    <source>
        <dbReference type="ARBA" id="ARBA00004651"/>
    </source>
</evidence>
<feature type="transmembrane region" description="Helical" evidence="6">
    <location>
        <begin position="369"/>
        <end position="393"/>
    </location>
</feature>
<dbReference type="Pfam" id="PF07690">
    <property type="entry name" value="MFS_1"/>
    <property type="match status" value="1"/>
</dbReference>
<proteinExistence type="predicted"/>
<feature type="transmembrane region" description="Helical" evidence="6">
    <location>
        <begin position="147"/>
        <end position="169"/>
    </location>
</feature>
<feature type="transmembrane region" description="Helical" evidence="6">
    <location>
        <begin position="399"/>
        <end position="417"/>
    </location>
</feature>
<sequence>MVSRVMDRKQLNQLDSMWKAPGLIPTLIAVMAAFGGWSLLMPVIPQAILDDGRGTSLAGAYTGVFMAATVLTQTQTPRMCRRLGYGLTMLISGLFLGLPTILHVFGTSAGLVLGIAVLRGMGFGALTVAESALIAELVPVKFLGKASGALGVAVGLSELLFLPLGLIIADELGSYAPVYILGAAISVIGSVMALFIPKIKPAPKQGKGGKENVGEPVPGSAASQPSPVAHVATWKLVAIPAVAICTIAMGFGGVSAFLAPAAGEVDPVSGAVVAGLSLSVLGGAQMVFRYFAGIYADRRSRAGDLIVPAMVSGFFGLAMMSAVVFFGFSAWLLLAAAAFYGAGFGMAQNEALLLMFARLPRERTAEASAFWNMAFDSGTGIGSFVLGAVAAAALKPYPAVFAFAAALVAVGLIGAVLDQVVGKHRVSEYHNTRATLRKLGGAVRRRTPEAAVRAARPAKNAVTRLASKEKRAQARQVRQEKRQ</sequence>
<evidence type="ECO:0000256" key="3">
    <source>
        <dbReference type="ARBA" id="ARBA00022989"/>
    </source>
</evidence>
<dbReference type="KEGG" id="clw:CLAC_07600"/>